<gene>
    <name evidence="2" type="ORF">U9M48_041919</name>
</gene>
<feature type="compositionally biased region" description="Basic and acidic residues" evidence="1">
    <location>
        <begin position="175"/>
        <end position="209"/>
    </location>
</feature>
<evidence type="ECO:0000313" key="2">
    <source>
        <dbReference type="EMBL" id="WVZ96260.1"/>
    </source>
</evidence>
<keyword evidence="3" id="KW-1185">Reference proteome</keyword>
<protein>
    <submittedName>
        <fullName evidence="2">Uncharacterized protein</fullName>
    </submittedName>
</protein>
<evidence type="ECO:0000313" key="3">
    <source>
        <dbReference type="Proteomes" id="UP001341281"/>
    </source>
</evidence>
<dbReference type="Proteomes" id="UP001341281">
    <property type="component" value="Chromosome 10"/>
</dbReference>
<reference evidence="2 3" key="1">
    <citation type="submission" date="2024-02" db="EMBL/GenBank/DDBJ databases">
        <title>High-quality chromosome-scale genome assembly of Pensacola bahiagrass (Paspalum notatum Flugge var. saurae).</title>
        <authorList>
            <person name="Vega J.M."/>
            <person name="Podio M."/>
            <person name="Orjuela J."/>
            <person name="Siena L.A."/>
            <person name="Pessino S.C."/>
            <person name="Combes M.C."/>
            <person name="Mariac C."/>
            <person name="Albertini E."/>
            <person name="Pupilli F."/>
            <person name="Ortiz J.P.A."/>
            <person name="Leblanc O."/>
        </authorList>
    </citation>
    <scope>NUCLEOTIDE SEQUENCE [LARGE SCALE GENOMIC DNA]</scope>
    <source>
        <strain evidence="2">R1</strain>
        <tissue evidence="2">Leaf</tissue>
    </source>
</reference>
<evidence type="ECO:0000256" key="1">
    <source>
        <dbReference type="SAM" id="MobiDB-lite"/>
    </source>
</evidence>
<dbReference type="AlphaFoldDB" id="A0AAQ3UU30"/>
<feature type="region of interest" description="Disordered" evidence="1">
    <location>
        <begin position="123"/>
        <end position="222"/>
    </location>
</feature>
<accession>A0AAQ3UU30</accession>
<organism evidence="2 3">
    <name type="scientific">Paspalum notatum var. saurae</name>
    <dbReference type="NCBI Taxonomy" id="547442"/>
    <lineage>
        <taxon>Eukaryota</taxon>
        <taxon>Viridiplantae</taxon>
        <taxon>Streptophyta</taxon>
        <taxon>Embryophyta</taxon>
        <taxon>Tracheophyta</taxon>
        <taxon>Spermatophyta</taxon>
        <taxon>Magnoliopsida</taxon>
        <taxon>Liliopsida</taxon>
        <taxon>Poales</taxon>
        <taxon>Poaceae</taxon>
        <taxon>PACMAD clade</taxon>
        <taxon>Panicoideae</taxon>
        <taxon>Andropogonodae</taxon>
        <taxon>Paspaleae</taxon>
        <taxon>Paspalinae</taxon>
        <taxon>Paspalum</taxon>
    </lineage>
</organism>
<sequence>MNRSPKPSSAPYPDRESNPVSKGSRRRRLERAAYGIDAAAAIEHAGCGAAAAVALARHREAQRAREVILHAVLRGAHGDLDSDPPLVTLPSERGGHRAGRHALHAGPRHRQLVGCPAAALREPRQRHGGAELLAGVERRRPDPRVPPRRAVEPEHGGEVVRDGGGRGVEGQDAELGGRDVGDGVVRPEEQPWDQRRREDEHRQEHDQRRQASGRGGCDGSRALPASLAHRRRLLHGHGSCQSNRTPVITEIIIESSPRRIPQLRLDPQLLQLVESSLNFAGKRQSIMIQQDIRQQKNEPCCFVLAMERRIETVPPNQWEPKIMEEEVYRKTCKTQSKALPISNFRNKQGVLFTRKAPARI</sequence>
<feature type="region of interest" description="Disordered" evidence="1">
    <location>
        <begin position="1"/>
        <end position="28"/>
    </location>
</feature>
<proteinExistence type="predicted"/>
<feature type="compositionally biased region" description="Basic and acidic residues" evidence="1">
    <location>
        <begin position="136"/>
        <end position="164"/>
    </location>
</feature>
<dbReference type="EMBL" id="CP144754">
    <property type="protein sequence ID" value="WVZ96260.1"/>
    <property type="molecule type" value="Genomic_DNA"/>
</dbReference>
<name>A0AAQ3UU30_PASNO</name>